<evidence type="ECO:0000313" key="6">
    <source>
        <dbReference type="Proteomes" id="UP000830671"/>
    </source>
</evidence>
<dbReference type="RefSeq" id="XP_049138176.1">
    <property type="nucleotide sequence ID" value="XM_049296952.1"/>
</dbReference>
<dbReference type="CDD" id="cd00067">
    <property type="entry name" value="GAL4"/>
    <property type="match status" value="1"/>
</dbReference>
<organism evidence="5 6">
    <name type="scientific">Colletotrichum lupini</name>
    <dbReference type="NCBI Taxonomy" id="145971"/>
    <lineage>
        <taxon>Eukaryota</taxon>
        <taxon>Fungi</taxon>
        <taxon>Dikarya</taxon>
        <taxon>Ascomycota</taxon>
        <taxon>Pezizomycotina</taxon>
        <taxon>Sordariomycetes</taxon>
        <taxon>Hypocreomycetidae</taxon>
        <taxon>Glomerellales</taxon>
        <taxon>Glomerellaceae</taxon>
        <taxon>Colletotrichum</taxon>
        <taxon>Colletotrichum acutatum species complex</taxon>
    </lineage>
</organism>
<dbReference type="PANTHER" id="PTHR46910">
    <property type="entry name" value="TRANSCRIPTION FACTOR PDR1"/>
    <property type="match status" value="1"/>
</dbReference>
<evidence type="ECO:0000256" key="3">
    <source>
        <dbReference type="SAM" id="Phobius"/>
    </source>
</evidence>
<dbReference type="Gene3D" id="4.10.240.10">
    <property type="entry name" value="Zn(2)-C6 fungal-type DNA-binding domain"/>
    <property type="match status" value="1"/>
</dbReference>
<accession>A0A9Q8WBH7</accession>
<dbReference type="InterPro" id="IPR036864">
    <property type="entry name" value="Zn2-C6_fun-type_DNA-bd_sf"/>
</dbReference>
<evidence type="ECO:0000259" key="4">
    <source>
        <dbReference type="PROSITE" id="PS50048"/>
    </source>
</evidence>
<keyword evidence="3" id="KW-1133">Transmembrane helix</keyword>
<reference evidence="5" key="1">
    <citation type="journal article" date="2021" name="Mol. Plant Microbe Interact.">
        <title>Complete Genome Sequence of the Plant-Pathogenic Fungus Colletotrichum lupini.</title>
        <authorList>
            <person name="Baroncelli R."/>
            <person name="Pensec F."/>
            <person name="Da Lio D."/>
            <person name="Boufleur T."/>
            <person name="Vicente I."/>
            <person name="Sarrocco S."/>
            <person name="Picot A."/>
            <person name="Baraldi E."/>
            <person name="Sukno S."/>
            <person name="Thon M."/>
            <person name="Le Floch G."/>
        </authorList>
    </citation>
    <scope>NUCLEOTIDE SEQUENCE</scope>
    <source>
        <strain evidence="5">IMI 504893</strain>
    </source>
</reference>
<dbReference type="GO" id="GO:0008270">
    <property type="term" value="F:zinc ion binding"/>
    <property type="evidence" value="ECO:0007669"/>
    <property type="project" value="InterPro"/>
</dbReference>
<sequence>MACKACRAKKSKCDRVRPVCQNCRQRASHCSYAGERRVRRWTEADAENRRLSTSQNDQSPSVIDLGQRFLPRQPDAGAAACHVEQGLCVQSTTGSTHRMPDGMAQNDAASDFLDWSVTIAAPAAQSDWQAMDSNSMASLFAQMARDSEVILQTPADSTSTLGESLLDKILDSDEDLESLKDTSPALWGRTTDGDEYTGPSSGISTVSDLGLKWIREKVPDSDLLCETVQDIRNAILSHIRQPKCITQDLPLALSTPHRILDISRPQLLEYIDAYFTQVQVVFPILDRNTFHAQLAEMGDGSDAVQKPSWLALLNVVVASGLRASLSDETSEAFRTSVSEAWGYFRSALSYESQIVHGATDLLAVQAVALMAIFAQGLSSPQRLEFTLSSVASRLAQSIGLNCAPPPEWSLSDVEKKERNRVFWAVYCLDKSIALRCGRPAVICDEEISCIFPRGIDLAHTGSATTVTETGQGELDVDFFRYFTKLARIGGDISRSLYSASALFMPISRLVPALNRLLQDLERWLESIPIEVRPGRSLGKILGRQGVSRVQIIVLHSSYYYALCSIFRRGSPMFNQGKTDVEHLIDRKSHISHIEAARSIVLLTKHLDIESFTPAWLVFYYPFTVLTTIFVHVVSNPHDSRNQSDIALMETVVGFFGRLEYVTSGEAAFTKTTEFVRQARRVVDSYKNCWITRQKRGPISLNIESTTSHEDLMKSMQMSLQDDASMQGRPAEVTGVYARNSITASQDASASNITGTSLLPQAESSRMEAVSEEDHPVSGVPNVREIEISQNGRTIYSDLAGFTVPNMEDSIQVQW</sequence>
<dbReference type="SMART" id="SM00906">
    <property type="entry name" value="Fungal_trans"/>
    <property type="match status" value="1"/>
</dbReference>
<dbReference type="SUPFAM" id="SSF57701">
    <property type="entry name" value="Zn2/Cys6 DNA-binding domain"/>
    <property type="match status" value="1"/>
</dbReference>
<gene>
    <name evidence="5" type="ORF">CLUP02_18048</name>
</gene>
<dbReference type="GO" id="GO:0006351">
    <property type="term" value="P:DNA-templated transcription"/>
    <property type="evidence" value="ECO:0007669"/>
    <property type="project" value="InterPro"/>
</dbReference>
<keyword evidence="3" id="KW-0472">Membrane</keyword>
<evidence type="ECO:0000256" key="1">
    <source>
        <dbReference type="ARBA" id="ARBA00022723"/>
    </source>
</evidence>
<evidence type="ECO:0000256" key="2">
    <source>
        <dbReference type="ARBA" id="ARBA00023242"/>
    </source>
</evidence>
<dbReference type="KEGG" id="clup:CLUP02_18048"/>
<proteinExistence type="predicted"/>
<dbReference type="GO" id="GO:0000981">
    <property type="term" value="F:DNA-binding transcription factor activity, RNA polymerase II-specific"/>
    <property type="evidence" value="ECO:0007669"/>
    <property type="project" value="InterPro"/>
</dbReference>
<keyword evidence="6" id="KW-1185">Reference proteome</keyword>
<feature type="transmembrane region" description="Helical" evidence="3">
    <location>
        <begin position="614"/>
        <end position="633"/>
    </location>
</feature>
<dbReference type="InterPro" id="IPR050987">
    <property type="entry name" value="AtrR-like"/>
</dbReference>
<name>A0A9Q8WBH7_9PEZI</name>
<dbReference type="Pfam" id="PF00172">
    <property type="entry name" value="Zn_clus"/>
    <property type="match status" value="1"/>
</dbReference>
<dbReference type="GeneID" id="73351962"/>
<dbReference type="CDD" id="cd12148">
    <property type="entry name" value="fungal_TF_MHR"/>
    <property type="match status" value="1"/>
</dbReference>
<keyword evidence="1" id="KW-0479">Metal-binding</keyword>
<dbReference type="EMBL" id="CP019472">
    <property type="protein sequence ID" value="UQC76535.1"/>
    <property type="molecule type" value="Genomic_DNA"/>
</dbReference>
<dbReference type="PANTHER" id="PTHR46910:SF25">
    <property type="entry name" value="ABC-TRANSPORTER-REGULATING TRANSCRIPTION FACTOR"/>
    <property type="match status" value="1"/>
</dbReference>
<dbReference type="Proteomes" id="UP000830671">
    <property type="component" value="Chromosome 10"/>
</dbReference>
<keyword evidence="2" id="KW-0539">Nucleus</keyword>
<dbReference type="SMART" id="SM00066">
    <property type="entry name" value="GAL4"/>
    <property type="match status" value="1"/>
</dbReference>
<dbReference type="InterPro" id="IPR001138">
    <property type="entry name" value="Zn2Cys6_DnaBD"/>
</dbReference>
<protein>
    <recommendedName>
        <fullName evidence="4">Zn(2)-C6 fungal-type domain-containing protein</fullName>
    </recommendedName>
</protein>
<dbReference type="GO" id="GO:0003677">
    <property type="term" value="F:DNA binding"/>
    <property type="evidence" value="ECO:0007669"/>
    <property type="project" value="InterPro"/>
</dbReference>
<dbReference type="PROSITE" id="PS00463">
    <property type="entry name" value="ZN2_CY6_FUNGAL_1"/>
    <property type="match status" value="1"/>
</dbReference>
<dbReference type="InterPro" id="IPR007219">
    <property type="entry name" value="XnlR_reg_dom"/>
</dbReference>
<dbReference type="AlphaFoldDB" id="A0A9Q8WBH7"/>
<feature type="domain" description="Zn(2)-C6 fungal-type" evidence="4">
    <location>
        <begin position="2"/>
        <end position="32"/>
    </location>
</feature>
<evidence type="ECO:0000313" key="5">
    <source>
        <dbReference type="EMBL" id="UQC76535.1"/>
    </source>
</evidence>
<dbReference type="Pfam" id="PF04082">
    <property type="entry name" value="Fungal_trans"/>
    <property type="match status" value="1"/>
</dbReference>
<keyword evidence="3" id="KW-0812">Transmembrane</keyword>
<dbReference type="PROSITE" id="PS50048">
    <property type="entry name" value="ZN2_CY6_FUNGAL_2"/>
    <property type="match status" value="1"/>
</dbReference>